<gene>
    <name evidence="1" type="ORF">POCTA_138.1.T0290393</name>
    <name evidence="2" type="ORF">POCTA_138.1.T1190008</name>
</gene>
<evidence type="ECO:0000313" key="3">
    <source>
        <dbReference type="Proteomes" id="UP000683925"/>
    </source>
</evidence>
<dbReference type="EMBL" id="CAJJDP010000119">
    <property type="protein sequence ID" value="CAD8199256.1"/>
    <property type="molecule type" value="Genomic_DNA"/>
</dbReference>
<name>A0A8S1TRB2_PAROT</name>
<keyword evidence="3" id="KW-1185">Reference proteome</keyword>
<dbReference type="AlphaFoldDB" id="A0A8S1TRB2"/>
<dbReference type="Proteomes" id="UP000683925">
    <property type="component" value="Unassembled WGS sequence"/>
</dbReference>
<evidence type="ECO:0000313" key="1">
    <source>
        <dbReference type="EMBL" id="CAD8154850.1"/>
    </source>
</evidence>
<reference evidence="1" key="1">
    <citation type="submission" date="2021-01" db="EMBL/GenBank/DDBJ databases">
        <authorList>
            <consortium name="Genoscope - CEA"/>
            <person name="William W."/>
        </authorList>
    </citation>
    <scope>NUCLEOTIDE SEQUENCE</scope>
</reference>
<organism evidence="1 3">
    <name type="scientific">Paramecium octaurelia</name>
    <dbReference type="NCBI Taxonomy" id="43137"/>
    <lineage>
        <taxon>Eukaryota</taxon>
        <taxon>Sar</taxon>
        <taxon>Alveolata</taxon>
        <taxon>Ciliophora</taxon>
        <taxon>Intramacronucleata</taxon>
        <taxon>Oligohymenophorea</taxon>
        <taxon>Peniculida</taxon>
        <taxon>Parameciidae</taxon>
        <taxon>Paramecium</taxon>
    </lineage>
</organism>
<dbReference type="EMBL" id="CAJJDP010000029">
    <property type="protein sequence ID" value="CAD8154850.1"/>
    <property type="molecule type" value="Genomic_DNA"/>
</dbReference>
<protein>
    <submittedName>
        <fullName evidence="1">Uncharacterized protein</fullName>
    </submittedName>
</protein>
<sequence length="42" mass="4995">MCDQHNTIAIIIHYHFQDSFFALKQLRKNSIFAPSNLKKLDF</sequence>
<evidence type="ECO:0000313" key="2">
    <source>
        <dbReference type="EMBL" id="CAD8199256.1"/>
    </source>
</evidence>
<comment type="caution">
    <text evidence="1">The sequence shown here is derived from an EMBL/GenBank/DDBJ whole genome shotgun (WGS) entry which is preliminary data.</text>
</comment>
<accession>A0A8S1TRB2</accession>
<proteinExistence type="predicted"/>